<protein>
    <submittedName>
        <fullName evidence="5">Alpha/beta hydrolase family protein</fullName>
    </submittedName>
</protein>
<evidence type="ECO:0000256" key="2">
    <source>
        <dbReference type="ARBA" id="ARBA00022729"/>
    </source>
</evidence>
<keyword evidence="3 5" id="KW-0378">Hydrolase</keyword>
<dbReference type="AlphaFoldDB" id="A0A1W2AYN1"/>
<dbReference type="Proteomes" id="UP000192756">
    <property type="component" value="Unassembled WGS sequence"/>
</dbReference>
<evidence type="ECO:0000256" key="3">
    <source>
        <dbReference type="ARBA" id="ARBA00022801"/>
    </source>
</evidence>
<reference evidence="6" key="1">
    <citation type="submission" date="2017-04" db="EMBL/GenBank/DDBJ databases">
        <authorList>
            <person name="Varghese N."/>
            <person name="Submissions S."/>
        </authorList>
    </citation>
    <scope>NUCLEOTIDE SEQUENCE [LARGE SCALE GENOMIC DNA]</scope>
    <source>
        <strain evidence="6">DSM 12126</strain>
    </source>
</reference>
<accession>A0A1W2AYN1</accession>
<evidence type="ECO:0000313" key="6">
    <source>
        <dbReference type="Proteomes" id="UP000192756"/>
    </source>
</evidence>
<sequence>MLIIWLFVKGNKIVMIKMTDLTKRLLITISILMLCGGSSFALPKLALPALNPKDSLLYFSGKSGKTAAVRNLSDWQLKRKQIIEGMERAMGKLPDRNHLPALNVQVTDSLAEPDHIRYTIRFTIAPDEILPAYLYVPRQRGKPEKRPAMLVLHGTSALGKGAVSGIDPKPNRAYAKELAQRGYVVIAPDYPSFGDLKDYDFENDRYQSGTMKAIFNHMRCIDLLQSRKDVDPDRIGVIGHSLGGHNAIFAGAFDERIKVIVSSCGWTLMEHYNAGDEVTKKHGGKLGPWAQTRYMPLIRDKYQLDAAKVPFNFDGAIAALAPRPFFSNSPTGDANFDVKGVKEGMAGIAAVYRLFKAVDKLQVRYPDAGHDFPPETRLEAYKFIDAALHHQAATDKLLF</sequence>
<evidence type="ECO:0000313" key="5">
    <source>
        <dbReference type="EMBL" id="SMC65561.1"/>
    </source>
</evidence>
<dbReference type="SUPFAM" id="SSF53474">
    <property type="entry name" value="alpha/beta-Hydrolases"/>
    <property type="match status" value="1"/>
</dbReference>
<dbReference type="Gene3D" id="3.40.50.1820">
    <property type="entry name" value="alpha/beta hydrolase"/>
    <property type="match status" value="1"/>
</dbReference>
<dbReference type="STRING" id="151894.SAMN04488524_1744"/>
<dbReference type="EMBL" id="FWXT01000001">
    <property type="protein sequence ID" value="SMC65561.1"/>
    <property type="molecule type" value="Genomic_DNA"/>
</dbReference>
<keyword evidence="6" id="KW-1185">Reference proteome</keyword>
<dbReference type="InterPro" id="IPR029058">
    <property type="entry name" value="AB_hydrolase_fold"/>
</dbReference>
<feature type="domain" description="4-O-methyl-glucuronoyl methylesterase-like" evidence="4">
    <location>
        <begin position="207"/>
        <end position="333"/>
    </location>
</feature>
<keyword evidence="1" id="KW-0719">Serine esterase</keyword>
<evidence type="ECO:0000259" key="4">
    <source>
        <dbReference type="Pfam" id="PF22244"/>
    </source>
</evidence>
<proteinExistence type="predicted"/>
<evidence type="ECO:0000256" key="1">
    <source>
        <dbReference type="ARBA" id="ARBA00022487"/>
    </source>
</evidence>
<dbReference type="InterPro" id="IPR054579">
    <property type="entry name" value="GCE-like_dom"/>
</dbReference>
<dbReference type="Pfam" id="PF22244">
    <property type="entry name" value="GCE_fung"/>
    <property type="match status" value="1"/>
</dbReference>
<dbReference type="InterPro" id="IPR050261">
    <property type="entry name" value="FrsA_esterase"/>
</dbReference>
<gene>
    <name evidence="5" type="ORF">SAMN04488524_1744</name>
</gene>
<organism evidence="5 6">
    <name type="scientific">Pedobacter africanus</name>
    <dbReference type="NCBI Taxonomy" id="151894"/>
    <lineage>
        <taxon>Bacteria</taxon>
        <taxon>Pseudomonadati</taxon>
        <taxon>Bacteroidota</taxon>
        <taxon>Sphingobacteriia</taxon>
        <taxon>Sphingobacteriales</taxon>
        <taxon>Sphingobacteriaceae</taxon>
        <taxon>Pedobacter</taxon>
    </lineage>
</organism>
<name>A0A1W2AYN1_9SPHI</name>
<dbReference type="PANTHER" id="PTHR22946">
    <property type="entry name" value="DIENELACTONE HYDROLASE DOMAIN-CONTAINING PROTEIN-RELATED"/>
    <property type="match status" value="1"/>
</dbReference>
<keyword evidence="2" id="KW-0732">Signal</keyword>
<dbReference type="GO" id="GO:0052689">
    <property type="term" value="F:carboxylic ester hydrolase activity"/>
    <property type="evidence" value="ECO:0007669"/>
    <property type="project" value="UniProtKB-KW"/>
</dbReference>